<keyword evidence="6 13" id="KW-0067">ATP-binding</keyword>
<dbReference type="CDD" id="cd01030">
    <property type="entry name" value="TOPRIM_TopoIIA_like"/>
    <property type="match status" value="1"/>
</dbReference>
<dbReference type="InterPro" id="IPR013759">
    <property type="entry name" value="Topo_IIA_B_C"/>
</dbReference>
<dbReference type="InterPro" id="IPR006171">
    <property type="entry name" value="TOPRIM_dom"/>
</dbReference>
<dbReference type="SUPFAM" id="SSF54211">
    <property type="entry name" value="Ribosomal protein S5 domain 2-like"/>
    <property type="match status" value="1"/>
</dbReference>
<evidence type="ECO:0000256" key="5">
    <source>
        <dbReference type="ARBA" id="ARBA00022741"/>
    </source>
</evidence>
<reference evidence="13" key="2">
    <citation type="journal article" date="2021" name="PeerJ">
        <title>Extensive microbial diversity within the chicken gut microbiome revealed by metagenomics and culture.</title>
        <authorList>
            <person name="Gilroy R."/>
            <person name="Ravi A."/>
            <person name="Getino M."/>
            <person name="Pursley I."/>
            <person name="Horton D.L."/>
            <person name="Alikhan N.F."/>
            <person name="Baker D."/>
            <person name="Gharbi K."/>
            <person name="Hall N."/>
            <person name="Watson M."/>
            <person name="Adriaenssens E.M."/>
            <person name="Foster-Nyarko E."/>
            <person name="Jarju S."/>
            <person name="Secka A."/>
            <person name="Antonio M."/>
            <person name="Oren A."/>
            <person name="Chaudhuri R.R."/>
            <person name="La Ragione R."/>
            <person name="Hildebrand F."/>
            <person name="Pallen M.J."/>
        </authorList>
    </citation>
    <scope>NUCLEOTIDE SEQUENCE</scope>
    <source>
        <strain evidence="13">35461</strain>
    </source>
</reference>
<evidence type="ECO:0000256" key="2">
    <source>
        <dbReference type="ARBA" id="ARBA00001946"/>
    </source>
</evidence>
<evidence type="ECO:0000313" key="14">
    <source>
        <dbReference type="Proteomes" id="UP000886845"/>
    </source>
</evidence>
<dbReference type="Gene3D" id="3.40.50.670">
    <property type="match status" value="1"/>
</dbReference>
<comment type="cofactor">
    <cofactor evidence="2">
        <name>Mg(2+)</name>
        <dbReference type="ChEBI" id="CHEBI:18420"/>
    </cofactor>
</comment>
<evidence type="ECO:0000256" key="10">
    <source>
        <dbReference type="ARBA" id="ARBA00023235"/>
    </source>
</evidence>
<dbReference type="SUPFAM" id="SSF56719">
    <property type="entry name" value="Type II DNA topoisomerase"/>
    <property type="match status" value="1"/>
</dbReference>
<protein>
    <recommendedName>
        <fullName evidence="3">DNA topoisomerase (ATP-hydrolyzing)</fullName>
        <ecNumber evidence="3">5.6.2.2</ecNumber>
    </recommendedName>
</protein>
<accession>A0A9D1NMN3</accession>
<dbReference type="InterPro" id="IPR003594">
    <property type="entry name" value="HATPase_dom"/>
</dbReference>
<comment type="catalytic activity">
    <reaction evidence="1">
        <text>ATP-dependent breakage, passage and rejoining of double-stranded DNA.</text>
        <dbReference type="EC" id="5.6.2.2"/>
    </reaction>
</comment>
<dbReference type="Pfam" id="PF02518">
    <property type="entry name" value="HATPase_c"/>
    <property type="match status" value="1"/>
</dbReference>
<dbReference type="Pfam" id="PF00986">
    <property type="entry name" value="DNA_gyraseB_C"/>
    <property type="match status" value="1"/>
</dbReference>
<dbReference type="EC" id="5.6.2.2" evidence="3"/>
<dbReference type="Pfam" id="PF00204">
    <property type="entry name" value="DNA_gyraseB"/>
    <property type="match status" value="1"/>
</dbReference>
<dbReference type="PROSITE" id="PS50880">
    <property type="entry name" value="TOPRIM"/>
    <property type="match status" value="1"/>
</dbReference>
<dbReference type="InterPro" id="IPR001241">
    <property type="entry name" value="Topo_IIA"/>
</dbReference>
<evidence type="ECO:0000313" key="13">
    <source>
        <dbReference type="EMBL" id="HIV09499.1"/>
    </source>
</evidence>
<dbReference type="FunFam" id="3.30.565.10:FF:000063">
    <property type="entry name" value="DNA topoisomerase (ATP-hydrolyzing)"/>
    <property type="match status" value="1"/>
</dbReference>
<keyword evidence="4" id="KW-0479">Metal-binding</keyword>
<dbReference type="AlphaFoldDB" id="A0A9D1NMN3"/>
<dbReference type="InterPro" id="IPR013760">
    <property type="entry name" value="Topo_IIA-like_dom_sf"/>
</dbReference>
<keyword evidence="7" id="KW-0460">Magnesium</keyword>
<dbReference type="GO" id="GO:0046872">
    <property type="term" value="F:metal ion binding"/>
    <property type="evidence" value="ECO:0007669"/>
    <property type="project" value="UniProtKB-KW"/>
</dbReference>
<evidence type="ECO:0000256" key="4">
    <source>
        <dbReference type="ARBA" id="ARBA00022723"/>
    </source>
</evidence>
<evidence type="ECO:0000256" key="3">
    <source>
        <dbReference type="ARBA" id="ARBA00012895"/>
    </source>
</evidence>
<feature type="domain" description="Toprim" evidence="12">
    <location>
        <begin position="400"/>
        <end position="507"/>
    </location>
</feature>
<dbReference type="SMART" id="SM00433">
    <property type="entry name" value="TOP2c"/>
    <property type="match status" value="1"/>
</dbReference>
<evidence type="ECO:0000256" key="6">
    <source>
        <dbReference type="ARBA" id="ARBA00022840"/>
    </source>
</evidence>
<keyword evidence="5" id="KW-0547">Nucleotide-binding</keyword>
<dbReference type="InterPro" id="IPR036890">
    <property type="entry name" value="HATPase_C_sf"/>
</dbReference>
<dbReference type="PRINTS" id="PR00418">
    <property type="entry name" value="TPI2FAMILY"/>
</dbReference>
<evidence type="ECO:0000256" key="11">
    <source>
        <dbReference type="ARBA" id="ARBA00063644"/>
    </source>
</evidence>
<dbReference type="InterPro" id="IPR002288">
    <property type="entry name" value="DNA_gyrase_B_C"/>
</dbReference>
<dbReference type="FunFam" id="3.40.50.670:FF:000006">
    <property type="entry name" value="DNA topoisomerase (ATP-hydrolyzing)"/>
    <property type="match status" value="1"/>
</dbReference>
<dbReference type="PANTHER" id="PTHR45866:SF2">
    <property type="entry name" value="DNA TOPOISOMERASE (ATP-HYDROLYZING)"/>
    <property type="match status" value="1"/>
</dbReference>
<dbReference type="SUPFAM" id="SSF55874">
    <property type="entry name" value="ATPase domain of HSP90 chaperone/DNA topoisomerase II/histidine kinase"/>
    <property type="match status" value="1"/>
</dbReference>
<dbReference type="Pfam" id="PF01751">
    <property type="entry name" value="Toprim"/>
    <property type="match status" value="1"/>
</dbReference>
<dbReference type="GO" id="GO:0003677">
    <property type="term" value="F:DNA binding"/>
    <property type="evidence" value="ECO:0007669"/>
    <property type="project" value="UniProtKB-KW"/>
</dbReference>
<dbReference type="InterPro" id="IPR014721">
    <property type="entry name" value="Ribsml_uS5_D2-typ_fold_subgr"/>
</dbReference>
<dbReference type="Gene3D" id="3.30.230.10">
    <property type="match status" value="1"/>
</dbReference>
<keyword evidence="9" id="KW-0238">DNA-binding</keyword>
<evidence type="ECO:0000256" key="9">
    <source>
        <dbReference type="ARBA" id="ARBA00023125"/>
    </source>
</evidence>
<evidence type="ECO:0000256" key="7">
    <source>
        <dbReference type="ARBA" id="ARBA00022842"/>
    </source>
</evidence>
<keyword evidence="8" id="KW-0799">Topoisomerase</keyword>
<evidence type="ECO:0000259" key="12">
    <source>
        <dbReference type="PROSITE" id="PS50880"/>
    </source>
</evidence>
<organism evidence="13 14">
    <name type="scientific">Candidatus Spyradenecus faecavium</name>
    <dbReference type="NCBI Taxonomy" id="2840947"/>
    <lineage>
        <taxon>Bacteria</taxon>
        <taxon>Pseudomonadati</taxon>
        <taxon>Lentisphaerota</taxon>
        <taxon>Lentisphaeria</taxon>
        <taxon>Lentisphaerales</taxon>
        <taxon>Lentisphaeraceae</taxon>
        <taxon>Lentisphaeraceae incertae sedis</taxon>
        <taxon>Candidatus Spyradenecus</taxon>
    </lineage>
</organism>
<evidence type="ECO:0000256" key="1">
    <source>
        <dbReference type="ARBA" id="ARBA00000185"/>
    </source>
</evidence>
<dbReference type="GO" id="GO:0006265">
    <property type="term" value="P:DNA topological change"/>
    <property type="evidence" value="ECO:0007669"/>
    <property type="project" value="InterPro"/>
</dbReference>
<dbReference type="Proteomes" id="UP000886845">
    <property type="component" value="Unassembled WGS sequence"/>
</dbReference>
<dbReference type="EMBL" id="DVOR01000168">
    <property type="protein sequence ID" value="HIV09499.1"/>
    <property type="molecule type" value="Genomic_DNA"/>
</dbReference>
<name>A0A9D1NMN3_9BACT</name>
<comment type="subunit">
    <text evidence="11">Heterotetramer composed of ParC and ParE.</text>
</comment>
<dbReference type="InterPro" id="IPR013506">
    <property type="entry name" value="Topo_IIA_bsu_dom2"/>
</dbReference>
<dbReference type="Gene3D" id="3.30.565.10">
    <property type="entry name" value="Histidine kinase-like ATPase, C-terminal domain"/>
    <property type="match status" value="1"/>
</dbReference>
<comment type="caution">
    <text evidence="13">The sequence shown here is derived from an EMBL/GenBank/DDBJ whole genome shotgun (WGS) entry which is preliminary data.</text>
</comment>
<evidence type="ECO:0000256" key="8">
    <source>
        <dbReference type="ARBA" id="ARBA00023029"/>
    </source>
</evidence>
<dbReference type="PANTHER" id="PTHR45866">
    <property type="entry name" value="DNA GYRASE/TOPOISOMERASE SUBUNIT B"/>
    <property type="match status" value="1"/>
</dbReference>
<proteinExistence type="predicted"/>
<gene>
    <name evidence="13" type="ORF">IAC79_05240</name>
</gene>
<dbReference type="SMART" id="SM00387">
    <property type="entry name" value="HATPase_c"/>
    <property type="match status" value="1"/>
</dbReference>
<dbReference type="InterPro" id="IPR020568">
    <property type="entry name" value="Ribosomal_Su5_D2-typ_SF"/>
</dbReference>
<dbReference type="GO" id="GO:0003918">
    <property type="term" value="F:DNA topoisomerase type II (double strand cut, ATP-hydrolyzing) activity"/>
    <property type="evidence" value="ECO:0007669"/>
    <property type="project" value="UniProtKB-EC"/>
</dbReference>
<dbReference type="GO" id="GO:0005524">
    <property type="term" value="F:ATP binding"/>
    <property type="evidence" value="ECO:0007669"/>
    <property type="project" value="UniProtKB-KW"/>
</dbReference>
<dbReference type="InterPro" id="IPR000565">
    <property type="entry name" value="Topo_IIA_B"/>
</dbReference>
<sequence>MPKNPAEYTADSIKTLDPMEHIRLRTGMYIGRKGDGAQYEDGIYILLKEVLDNAIDEFIMGYGKRIVVKLDYATGEVSVRDYGRGIPLEKVVACVSEMNTGGKYNDDVFQFSVGMNGVGTKAVNALSERFTVRSTREGRFVEATFAKGKLLERKEGETKERNGTFMGFLPDVEIFPKFAFRAEHVARRLKMYAYLNAGLTIELNGEPVRSENGLMDLIGAEADGGQLYGPFHFRSKMLEVAFTHTNHMGEEYYSFVNGQYTNDGGTHLTAFKEGFLRGVQEFSKKRYDGDVARDGIIAAVAIRLKDPVFESQTKNKLGNPEIRAGLVAEIKKVVEDELHRHPEDAQRLLDKIDETAKLRAASKDLQKTIRERAKQSAVRVEELIDCKRHLDKAKGKGEDTMIFLVEGKSAGGTVGTARDTQTQAVFKLRGKPLNVCDLRRDAIYKNKEFYDLVKSLGIEQSPDNLRYGKVILATDADVDGLHIRNLLITFFLRFFDHIIKDGRLFILETPLFRVRNAKQSFYCYDDAEREAAIKACGAKAEITRFKGLGEINAKEFKDFIGEGIRLTPVDVHSDTRVWDTVQFLMGANTPERRRYIFDNLFVDNTDF</sequence>
<keyword evidence="10" id="KW-0413">Isomerase</keyword>
<reference evidence="13" key="1">
    <citation type="submission" date="2020-10" db="EMBL/GenBank/DDBJ databases">
        <authorList>
            <person name="Gilroy R."/>
        </authorList>
    </citation>
    <scope>NUCLEOTIDE SEQUENCE</scope>
    <source>
        <strain evidence="13">35461</strain>
    </source>
</reference>
<dbReference type="PRINTS" id="PR01159">
    <property type="entry name" value="DNAGYRASEB"/>
</dbReference>